<dbReference type="KEGG" id="bze:COCCADRAFT_24076"/>
<proteinExistence type="predicted"/>
<protein>
    <submittedName>
        <fullName evidence="1">Uncharacterized protein</fullName>
    </submittedName>
</protein>
<dbReference type="RefSeq" id="XP_007709601.1">
    <property type="nucleotide sequence ID" value="XM_007711411.1"/>
</dbReference>
<dbReference type="AlphaFoldDB" id="W6YKA3"/>
<dbReference type="Proteomes" id="UP000053841">
    <property type="component" value="Unassembled WGS sequence"/>
</dbReference>
<reference evidence="1 2" key="1">
    <citation type="journal article" date="2013" name="PLoS Genet.">
        <title>Comparative genome structure, secondary metabolite, and effector coding capacity across Cochliobolus pathogens.</title>
        <authorList>
            <person name="Condon B.J."/>
            <person name="Leng Y."/>
            <person name="Wu D."/>
            <person name="Bushley K.E."/>
            <person name="Ohm R.A."/>
            <person name="Otillar R."/>
            <person name="Martin J."/>
            <person name="Schackwitz W."/>
            <person name="Grimwood J."/>
            <person name="MohdZainudin N."/>
            <person name="Xue C."/>
            <person name="Wang R."/>
            <person name="Manning V.A."/>
            <person name="Dhillon B."/>
            <person name="Tu Z.J."/>
            <person name="Steffenson B.J."/>
            <person name="Salamov A."/>
            <person name="Sun H."/>
            <person name="Lowry S."/>
            <person name="LaButti K."/>
            <person name="Han J."/>
            <person name="Copeland A."/>
            <person name="Lindquist E."/>
            <person name="Barry K."/>
            <person name="Schmutz J."/>
            <person name="Baker S.E."/>
            <person name="Ciuffetti L.M."/>
            <person name="Grigoriev I.V."/>
            <person name="Zhong S."/>
            <person name="Turgeon B.G."/>
        </authorList>
    </citation>
    <scope>NUCLEOTIDE SEQUENCE [LARGE SCALE GENOMIC DNA]</scope>
    <source>
        <strain evidence="1 2">26-R-13</strain>
    </source>
</reference>
<sequence>MLVSVVALDFRTKAIRRLAFESSYAPRKSAIAGLVILSDLGFALGNGGLAIEFTNAALRMIQGTSFNNLALITPEPMQRLEVDNWTCTTKASVSLAHESQGRKDITCRPRNERIGSASHKTCVEHSIQIVEILNSVFHKLRSVQPFTPTIHYIAVSMHVLLDIFRSFSWDDGESYVIAAHLKSLQTILARLAPKFVPAQLLQSSLSALMTEALVTASISTKNYSINHSQLACLPVLALDTGKGETGFFGGSTTESNDPSILRLAALHSPELTGRTF</sequence>
<name>W6YKA3_COCC2</name>
<organism evidence="1 2">
    <name type="scientific">Cochliobolus carbonum (strain 26-R-13)</name>
    <name type="common">Maize leaf spot fungus</name>
    <name type="synonym">Bipolaris zeicola</name>
    <dbReference type="NCBI Taxonomy" id="930089"/>
    <lineage>
        <taxon>Eukaryota</taxon>
        <taxon>Fungi</taxon>
        <taxon>Dikarya</taxon>
        <taxon>Ascomycota</taxon>
        <taxon>Pezizomycotina</taxon>
        <taxon>Dothideomycetes</taxon>
        <taxon>Pleosporomycetidae</taxon>
        <taxon>Pleosporales</taxon>
        <taxon>Pleosporineae</taxon>
        <taxon>Pleosporaceae</taxon>
        <taxon>Bipolaris</taxon>
    </lineage>
</organism>
<accession>W6YKA3</accession>
<dbReference type="EMBL" id="KI964566">
    <property type="protein sequence ID" value="EUC36069.1"/>
    <property type="molecule type" value="Genomic_DNA"/>
</dbReference>
<dbReference type="GeneID" id="19145532"/>
<evidence type="ECO:0000313" key="1">
    <source>
        <dbReference type="EMBL" id="EUC36069.1"/>
    </source>
</evidence>
<keyword evidence="2" id="KW-1185">Reference proteome</keyword>
<evidence type="ECO:0000313" key="2">
    <source>
        <dbReference type="Proteomes" id="UP000053841"/>
    </source>
</evidence>
<gene>
    <name evidence="1" type="ORF">COCCADRAFT_24076</name>
</gene>
<dbReference type="HOGENOM" id="CLU_1008287_0_0_1"/>